<evidence type="ECO:0000313" key="3">
    <source>
        <dbReference type="EMBL" id="SMF27471.1"/>
    </source>
</evidence>
<accession>A0A1Y6BU91</accession>
<dbReference type="AlphaFoldDB" id="A0A1Y6BU91"/>
<feature type="chain" id="PRO_5013006456" evidence="2">
    <location>
        <begin position="26"/>
        <end position="165"/>
    </location>
</feature>
<organism evidence="3 4">
    <name type="scientific">Pseudogulbenkiania subflava DSM 22618</name>
    <dbReference type="NCBI Taxonomy" id="1123014"/>
    <lineage>
        <taxon>Bacteria</taxon>
        <taxon>Pseudomonadati</taxon>
        <taxon>Pseudomonadota</taxon>
        <taxon>Betaproteobacteria</taxon>
        <taxon>Neisseriales</taxon>
        <taxon>Chromobacteriaceae</taxon>
        <taxon>Pseudogulbenkiania</taxon>
    </lineage>
</organism>
<keyword evidence="2" id="KW-0732">Signal</keyword>
<feature type="region of interest" description="Disordered" evidence="1">
    <location>
        <begin position="106"/>
        <end position="131"/>
    </location>
</feature>
<dbReference type="Proteomes" id="UP000192920">
    <property type="component" value="Unassembled WGS sequence"/>
</dbReference>
<gene>
    <name evidence="3" type="ORF">SAMN02745746_02299</name>
</gene>
<dbReference type="EMBL" id="FXAG01000011">
    <property type="protein sequence ID" value="SMF27471.1"/>
    <property type="molecule type" value="Genomic_DNA"/>
</dbReference>
<dbReference type="SUPFAM" id="SSF47781">
    <property type="entry name" value="RuvA domain 2-like"/>
    <property type="match status" value="1"/>
</dbReference>
<protein>
    <submittedName>
        <fullName evidence="3">Competence protein ComEA helix-hairpin-helix repeat region</fullName>
    </submittedName>
</protein>
<name>A0A1Y6BU91_9NEIS</name>
<evidence type="ECO:0000256" key="1">
    <source>
        <dbReference type="SAM" id="MobiDB-lite"/>
    </source>
</evidence>
<feature type="signal peptide" evidence="2">
    <location>
        <begin position="1"/>
        <end position="25"/>
    </location>
</feature>
<feature type="compositionally biased region" description="Low complexity" evidence="1">
    <location>
        <begin position="106"/>
        <end position="116"/>
    </location>
</feature>
<proteinExistence type="predicted"/>
<keyword evidence="4" id="KW-1185">Reference proteome</keyword>
<evidence type="ECO:0000313" key="4">
    <source>
        <dbReference type="Proteomes" id="UP000192920"/>
    </source>
</evidence>
<dbReference type="STRING" id="1123014.SAMN02745746_02299"/>
<dbReference type="Gene3D" id="1.10.150.280">
    <property type="entry name" value="AF1531-like domain"/>
    <property type="match status" value="1"/>
</dbReference>
<reference evidence="4" key="1">
    <citation type="submission" date="2017-04" db="EMBL/GenBank/DDBJ databases">
        <authorList>
            <person name="Varghese N."/>
            <person name="Submissions S."/>
        </authorList>
    </citation>
    <scope>NUCLEOTIDE SEQUENCE [LARGE SCALE GENOMIC DNA]</scope>
    <source>
        <strain evidence="4">DSM 22618</strain>
    </source>
</reference>
<sequence>MKYHPIRSHLVGALLLAVSSSAALALDINAASSTELVQAGFSKTQAERIVAYHKAHGDFRSPSDLLKVKGVTKATLQKVSAKLNSGASAAAGGDAAAEAAGQATAGKAGSAGSGSATTTQRPAEASSGSNAGAGVGVGVGVGAGASSSGAAGVKTQGGVGIGIGQ</sequence>
<dbReference type="InterPro" id="IPR010994">
    <property type="entry name" value="RuvA_2-like"/>
</dbReference>
<evidence type="ECO:0000256" key="2">
    <source>
        <dbReference type="SAM" id="SignalP"/>
    </source>
</evidence>
<dbReference type="Pfam" id="PF12836">
    <property type="entry name" value="HHH_3"/>
    <property type="match status" value="1"/>
</dbReference>